<dbReference type="InterPro" id="IPR003492">
    <property type="entry name" value="Battenin_disease_Cln3"/>
</dbReference>
<dbReference type="PIRSF" id="PIRSF015974">
    <property type="entry name" value="CLN3_BTN1"/>
    <property type="match status" value="1"/>
</dbReference>
<dbReference type="GO" id="GO:0005765">
    <property type="term" value="C:lysosomal membrane"/>
    <property type="evidence" value="ECO:0007669"/>
    <property type="project" value="UniProtKB-SubCell"/>
</dbReference>
<evidence type="ECO:0000313" key="9">
    <source>
        <dbReference type="EnsemblMetazoa" id="CapteP128152"/>
    </source>
</evidence>
<keyword evidence="7" id="KW-0458">Lysosome</keyword>
<dbReference type="SUPFAM" id="SSF103473">
    <property type="entry name" value="MFS general substrate transporter"/>
    <property type="match status" value="1"/>
</dbReference>
<reference evidence="8 10" key="2">
    <citation type="journal article" date="2013" name="Nature">
        <title>Insights into bilaterian evolution from three spiralian genomes.</title>
        <authorList>
            <person name="Simakov O."/>
            <person name="Marletaz F."/>
            <person name="Cho S.J."/>
            <person name="Edsinger-Gonzales E."/>
            <person name="Havlak P."/>
            <person name="Hellsten U."/>
            <person name="Kuo D.H."/>
            <person name="Larsson T."/>
            <person name="Lv J."/>
            <person name="Arendt D."/>
            <person name="Savage R."/>
            <person name="Osoegawa K."/>
            <person name="de Jong P."/>
            <person name="Grimwood J."/>
            <person name="Chapman J.A."/>
            <person name="Shapiro H."/>
            <person name="Aerts A."/>
            <person name="Otillar R.P."/>
            <person name="Terry A.Y."/>
            <person name="Boore J.L."/>
            <person name="Grigoriev I.V."/>
            <person name="Lindberg D.R."/>
            <person name="Seaver E.C."/>
            <person name="Weisblat D.A."/>
            <person name="Putnam N.H."/>
            <person name="Rokhsar D.S."/>
        </authorList>
    </citation>
    <scope>NUCLEOTIDE SEQUENCE</scope>
    <source>
        <strain evidence="8 10">I ESC-2004</strain>
    </source>
</reference>
<evidence type="ECO:0000256" key="3">
    <source>
        <dbReference type="ARBA" id="ARBA00022448"/>
    </source>
</evidence>
<keyword evidence="5 7" id="KW-1133">Transmembrane helix</keyword>
<protein>
    <recommendedName>
        <fullName evidence="7">Battenin</fullName>
    </recommendedName>
</protein>
<keyword evidence="10" id="KW-1185">Reference proteome</keyword>
<feature type="transmembrane region" description="Helical" evidence="7">
    <location>
        <begin position="270"/>
        <end position="288"/>
    </location>
</feature>
<feature type="transmembrane region" description="Helical" evidence="7">
    <location>
        <begin position="12"/>
        <end position="32"/>
    </location>
</feature>
<name>R7U3S9_CAPTE</name>
<keyword evidence="4 7" id="KW-0812">Transmembrane</keyword>
<dbReference type="Proteomes" id="UP000014760">
    <property type="component" value="Unassembled WGS sequence"/>
</dbReference>
<reference evidence="9" key="3">
    <citation type="submission" date="2015-06" db="UniProtKB">
        <authorList>
            <consortium name="EnsemblMetazoa"/>
        </authorList>
    </citation>
    <scope>IDENTIFICATION</scope>
</reference>
<dbReference type="STRING" id="283909.R7U3S9"/>
<dbReference type="Gene3D" id="1.20.1250.20">
    <property type="entry name" value="MFS general substrate transporter like domains"/>
    <property type="match status" value="1"/>
</dbReference>
<evidence type="ECO:0000256" key="7">
    <source>
        <dbReference type="RuleBase" id="RU361113"/>
    </source>
</evidence>
<evidence type="ECO:0000256" key="1">
    <source>
        <dbReference type="ARBA" id="ARBA00004127"/>
    </source>
</evidence>
<feature type="transmembrane region" description="Helical" evidence="7">
    <location>
        <begin position="74"/>
        <end position="95"/>
    </location>
</feature>
<evidence type="ECO:0000256" key="5">
    <source>
        <dbReference type="ARBA" id="ARBA00022989"/>
    </source>
</evidence>
<dbReference type="PRINTS" id="PR01315">
    <property type="entry name" value="BATTENIN"/>
</dbReference>
<proteinExistence type="inferred from homology"/>
<dbReference type="InterPro" id="IPR018460">
    <property type="entry name" value="Battenin_disease_Cln3_subgr"/>
</dbReference>
<feature type="transmembrane region" description="Helical" evidence="7">
    <location>
        <begin position="167"/>
        <end position="186"/>
    </location>
</feature>
<feature type="transmembrane region" description="Helical" evidence="7">
    <location>
        <begin position="135"/>
        <end position="155"/>
    </location>
</feature>
<evidence type="ECO:0000313" key="8">
    <source>
        <dbReference type="EMBL" id="ELU00649.1"/>
    </source>
</evidence>
<sequence length="388" mass="42975">MINFFKNYAHRLLGLTNNFAYVIMLTAAHDILDTDSDNSTNNKTMKISFQAILLADILPTLVVKLVAPLYLQSIPYSILVSLVVILGAASFPIVAFAGSKLVWLSLTGVVFASLGAGLGEITFLSLSTHFDKNSVSTWSSGTGAAGIFGALSYAGLRAIGVSSKTTILLMLVIPVVMAMSYFVLIIKPESIKKRQRQVNSSEDDEEREALIPHSPIQGFFGYIKYFLHFQPLLKFMIPLGTVYFAEYFINQALFELVYFEDSWLSVGKQYAWYQVLYQVGVFISRSSVNLIQIKKIWIFPILQVINVVIFLLQIFLHFNPSIIVIFVLILYEGLLGGGAYVNTFYRISTEIPADVREYSMGVASVCNSIGIALSGAVAVPVRNYICTL</sequence>
<organism evidence="8">
    <name type="scientific">Capitella teleta</name>
    <name type="common">Polychaete worm</name>
    <dbReference type="NCBI Taxonomy" id="283909"/>
    <lineage>
        <taxon>Eukaryota</taxon>
        <taxon>Metazoa</taxon>
        <taxon>Spiralia</taxon>
        <taxon>Lophotrochozoa</taxon>
        <taxon>Annelida</taxon>
        <taxon>Polychaeta</taxon>
        <taxon>Sedentaria</taxon>
        <taxon>Scolecida</taxon>
        <taxon>Capitellidae</taxon>
        <taxon>Capitella</taxon>
    </lineage>
</organism>
<dbReference type="EMBL" id="AMQN01009619">
    <property type="status" value="NOT_ANNOTATED_CDS"/>
    <property type="molecule type" value="Genomic_DNA"/>
</dbReference>
<feature type="transmembrane region" description="Helical" evidence="7">
    <location>
        <begin position="47"/>
        <end position="67"/>
    </location>
</feature>
<dbReference type="AlphaFoldDB" id="R7U3S9"/>
<dbReference type="GO" id="GO:0051453">
    <property type="term" value="P:regulation of intracellular pH"/>
    <property type="evidence" value="ECO:0007669"/>
    <property type="project" value="TreeGrafter"/>
</dbReference>
<comment type="subcellular location">
    <subcellularLocation>
        <location evidence="1">Endomembrane system</location>
        <topology evidence="1">Multi-pass membrane protein</topology>
    </subcellularLocation>
    <subcellularLocation>
        <location evidence="7">Lysosome membrane</location>
        <topology evidence="7">Multi-pass membrane protein</topology>
    </subcellularLocation>
</comment>
<accession>R7U3S9</accession>
<dbReference type="GO" id="GO:0007040">
    <property type="term" value="P:lysosome organization"/>
    <property type="evidence" value="ECO:0007669"/>
    <property type="project" value="TreeGrafter"/>
</dbReference>
<evidence type="ECO:0000256" key="2">
    <source>
        <dbReference type="ARBA" id="ARBA00007467"/>
    </source>
</evidence>
<dbReference type="PANTHER" id="PTHR10981">
    <property type="entry name" value="BATTENIN"/>
    <property type="match status" value="1"/>
</dbReference>
<feature type="transmembrane region" description="Helical" evidence="7">
    <location>
        <begin position="232"/>
        <end position="250"/>
    </location>
</feature>
<dbReference type="GO" id="GO:0012505">
    <property type="term" value="C:endomembrane system"/>
    <property type="evidence" value="ECO:0007669"/>
    <property type="project" value="UniProtKB-SubCell"/>
</dbReference>
<dbReference type="OMA" id="WLCNWQV"/>
<feature type="transmembrane region" description="Helical" evidence="7">
    <location>
        <begin position="322"/>
        <end position="341"/>
    </location>
</feature>
<evidence type="ECO:0000256" key="4">
    <source>
        <dbReference type="ARBA" id="ARBA00022692"/>
    </source>
</evidence>
<dbReference type="EnsemblMetazoa" id="CapteT128152">
    <property type="protein sequence ID" value="CapteP128152"/>
    <property type="gene ID" value="CapteG128152"/>
</dbReference>
<dbReference type="Pfam" id="PF02487">
    <property type="entry name" value="CLN3"/>
    <property type="match status" value="1"/>
</dbReference>
<dbReference type="InterPro" id="IPR036259">
    <property type="entry name" value="MFS_trans_sf"/>
</dbReference>
<dbReference type="OrthoDB" id="5965864at2759"/>
<comment type="similarity">
    <text evidence="2 7">Belongs to the battenin family.</text>
</comment>
<reference evidence="10" key="1">
    <citation type="submission" date="2012-12" db="EMBL/GenBank/DDBJ databases">
        <authorList>
            <person name="Hellsten U."/>
            <person name="Grimwood J."/>
            <person name="Chapman J.A."/>
            <person name="Shapiro H."/>
            <person name="Aerts A."/>
            <person name="Otillar R.P."/>
            <person name="Terry A.Y."/>
            <person name="Boore J.L."/>
            <person name="Simakov O."/>
            <person name="Marletaz F."/>
            <person name="Cho S.-J."/>
            <person name="Edsinger-Gonzales E."/>
            <person name="Havlak P."/>
            <person name="Kuo D.-H."/>
            <person name="Larsson T."/>
            <person name="Lv J."/>
            <person name="Arendt D."/>
            <person name="Savage R."/>
            <person name="Osoegawa K."/>
            <person name="de Jong P."/>
            <person name="Lindberg D.R."/>
            <person name="Seaver E.C."/>
            <person name="Weisblat D.A."/>
            <person name="Putnam N.H."/>
            <person name="Grigoriev I.V."/>
            <person name="Rokhsar D.S."/>
        </authorList>
    </citation>
    <scope>NUCLEOTIDE SEQUENCE</scope>
    <source>
        <strain evidence="10">I ESC-2004</strain>
    </source>
</reference>
<feature type="transmembrane region" description="Helical" evidence="7">
    <location>
        <begin position="101"/>
        <end position="123"/>
    </location>
</feature>
<dbReference type="PANTHER" id="PTHR10981:SF0">
    <property type="entry name" value="BATTENIN"/>
    <property type="match status" value="1"/>
</dbReference>
<keyword evidence="3" id="KW-0813">Transport</keyword>
<evidence type="ECO:0000313" key="10">
    <source>
        <dbReference type="Proteomes" id="UP000014760"/>
    </source>
</evidence>
<gene>
    <name evidence="8" type="ORF">CAPTEDRAFT_128152</name>
</gene>
<dbReference type="EMBL" id="KB305800">
    <property type="protein sequence ID" value="ELU00649.1"/>
    <property type="molecule type" value="Genomic_DNA"/>
</dbReference>
<feature type="transmembrane region" description="Helical" evidence="7">
    <location>
        <begin position="297"/>
        <end position="316"/>
    </location>
</feature>
<evidence type="ECO:0000256" key="6">
    <source>
        <dbReference type="ARBA" id="ARBA00023136"/>
    </source>
</evidence>
<dbReference type="FunCoup" id="R7U3S9">
    <property type="interactions" value="128"/>
</dbReference>
<keyword evidence="6 7" id="KW-0472">Membrane</keyword>
<dbReference type="HOGENOM" id="CLU_029663_0_0_1"/>